<comment type="caution">
    <text evidence="1">The sequence shown here is derived from an EMBL/GenBank/DDBJ whole genome shotgun (WGS) entry which is preliminary data.</text>
</comment>
<keyword evidence="1" id="KW-0251">Elongation factor</keyword>
<dbReference type="Proteomes" id="UP001139488">
    <property type="component" value="Unassembled WGS sequence"/>
</dbReference>
<sequence length="120" mass="14132">MGTLQKQEQIRSILNTLNWSYRQLAEVLYEELYCDAYQNLEDTNPEDISLFHEALKKQLKRKTTSEKRLDEYLTIISEHPDFLAARLNVIVPKYLKHQCLNESLANELKNISSWLDKDSS</sequence>
<dbReference type="GO" id="GO:0003746">
    <property type="term" value="F:translation elongation factor activity"/>
    <property type="evidence" value="ECO:0007669"/>
    <property type="project" value="UniProtKB-KW"/>
</dbReference>
<evidence type="ECO:0000313" key="1">
    <source>
        <dbReference type="EMBL" id="MCJ2375563.1"/>
    </source>
</evidence>
<protein>
    <submittedName>
        <fullName evidence="1">Elongation factor Ts</fullName>
    </submittedName>
</protein>
<evidence type="ECO:0000313" key="2">
    <source>
        <dbReference type="Proteomes" id="UP001139488"/>
    </source>
</evidence>
<dbReference type="EMBL" id="JAJNNZ010000001">
    <property type="protein sequence ID" value="MCJ2375563.1"/>
    <property type="molecule type" value="Genomic_DNA"/>
</dbReference>
<reference evidence="1" key="1">
    <citation type="submission" date="2021-11" db="EMBL/GenBank/DDBJ databases">
        <title>Vibrio ZSDE26 sp. nov. and Vibrio ZSDZ34 sp. nov., isolated from coastal seawater in Qingdao.</title>
        <authorList>
            <person name="Zhang P."/>
        </authorList>
    </citation>
    <scope>NUCLEOTIDE SEQUENCE</scope>
    <source>
        <strain evidence="1">ZSDZ34</strain>
    </source>
</reference>
<organism evidence="1 2">
    <name type="scientific">Vibrio gelatinilyticus</name>
    <dbReference type="NCBI Taxonomy" id="2893468"/>
    <lineage>
        <taxon>Bacteria</taxon>
        <taxon>Pseudomonadati</taxon>
        <taxon>Pseudomonadota</taxon>
        <taxon>Gammaproteobacteria</taxon>
        <taxon>Vibrionales</taxon>
        <taxon>Vibrionaceae</taxon>
        <taxon>Vibrio</taxon>
    </lineage>
</organism>
<keyword evidence="1" id="KW-0648">Protein biosynthesis</keyword>
<accession>A0A9X1WAG1</accession>
<gene>
    <name evidence="1" type="ORF">LNL84_01805</name>
</gene>
<dbReference type="AlphaFoldDB" id="A0A9X1WAG1"/>
<proteinExistence type="predicted"/>
<dbReference type="RefSeq" id="WP_244354707.1">
    <property type="nucleotide sequence ID" value="NZ_JAJNNZ010000001.1"/>
</dbReference>
<name>A0A9X1WAG1_9VIBR</name>
<keyword evidence="2" id="KW-1185">Reference proteome</keyword>